<dbReference type="EMBL" id="JBHTJF010000034">
    <property type="protein sequence ID" value="MFD0944025.1"/>
    <property type="molecule type" value="Genomic_DNA"/>
</dbReference>
<keyword evidence="2" id="KW-1185">Reference proteome</keyword>
<proteinExistence type="predicted"/>
<dbReference type="Proteomes" id="UP001596976">
    <property type="component" value="Unassembled WGS sequence"/>
</dbReference>
<protein>
    <recommendedName>
        <fullName evidence="3">Group-specific protein</fullName>
    </recommendedName>
</protein>
<organism evidence="1 2">
    <name type="scientific">Savagea faecisuis</name>
    <dbReference type="NCBI Taxonomy" id="1274803"/>
    <lineage>
        <taxon>Bacteria</taxon>
        <taxon>Bacillati</taxon>
        <taxon>Bacillota</taxon>
        <taxon>Bacilli</taxon>
        <taxon>Bacillales</taxon>
        <taxon>Caryophanaceae</taxon>
        <taxon>Savagea</taxon>
    </lineage>
</organism>
<evidence type="ECO:0000313" key="1">
    <source>
        <dbReference type="EMBL" id="MFD0944025.1"/>
    </source>
</evidence>
<comment type="caution">
    <text evidence="1">The sequence shown here is derived from an EMBL/GenBank/DDBJ whole genome shotgun (WGS) entry which is preliminary data.</text>
</comment>
<gene>
    <name evidence="1" type="ORF">ACFQ0V_09745</name>
</gene>
<sequence>MFKELSPNIKSSITRSISQTYEQYMERIDWNEEAYDIEDYLMSWKEYINERALWYETLSAEQKEDPQFHEDMAVRINEVILKMLTDPPSEEQIAAIEVLQEELGTHFDYACKAEATYVENKLLRMKNKN</sequence>
<reference evidence="2" key="1">
    <citation type="journal article" date="2019" name="Int. J. Syst. Evol. Microbiol.">
        <title>The Global Catalogue of Microorganisms (GCM) 10K type strain sequencing project: providing services to taxonomists for standard genome sequencing and annotation.</title>
        <authorList>
            <consortium name="The Broad Institute Genomics Platform"/>
            <consortium name="The Broad Institute Genome Sequencing Center for Infectious Disease"/>
            <person name="Wu L."/>
            <person name="Ma J."/>
        </authorList>
    </citation>
    <scope>NUCLEOTIDE SEQUENCE [LARGE SCALE GENOMIC DNA]</scope>
    <source>
        <strain evidence="2">CCUG 63563</strain>
    </source>
</reference>
<evidence type="ECO:0008006" key="3">
    <source>
        <dbReference type="Google" id="ProtNLM"/>
    </source>
</evidence>
<evidence type="ECO:0000313" key="2">
    <source>
        <dbReference type="Proteomes" id="UP001596976"/>
    </source>
</evidence>
<name>A0ABW3H153_9BACL</name>
<dbReference type="RefSeq" id="WP_381012827.1">
    <property type="nucleotide sequence ID" value="NZ_JBHTJF010000034.1"/>
</dbReference>
<accession>A0ABW3H153</accession>